<evidence type="ECO:0000313" key="2">
    <source>
        <dbReference type="EMBL" id="QHT67064.1"/>
    </source>
</evidence>
<dbReference type="KEGG" id="rhoz:GXP67_10595"/>
<feature type="signal peptide" evidence="1">
    <location>
        <begin position="1"/>
        <end position="36"/>
    </location>
</feature>
<proteinExistence type="predicted"/>
<gene>
    <name evidence="2" type="ORF">GXP67_10595</name>
</gene>
<dbReference type="AlphaFoldDB" id="A0A6C0GGW2"/>
<keyword evidence="3" id="KW-1185">Reference proteome</keyword>
<keyword evidence="1" id="KW-0732">Signal</keyword>
<organism evidence="2 3">
    <name type="scientific">Rhodocytophaga rosea</name>
    <dbReference type="NCBI Taxonomy" id="2704465"/>
    <lineage>
        <taxon>Bacteria</taxon>
        <taxon>Pseudomonadati</taxon>
        <taxon>Bacteroidota</taxon>
        <taxon>Cytophagia</taxon>
        <taxon>Cytophagales</taxon>
        <taxon>Rhodocytophagaceae</taxon>
        <taxon>Rhodocytophaga</taxon>
    </lineage>
</organism>
<feature type="chain" id="PRO_5025597665" evidence="1">
    <location>
        <begin position="37"/>
        <end position="220"/>
    </location>
</feature>
<sequence>MNQQVYRRKRNILYKYFPCLSLWFFVCVMQMPAVYAQTDGYRDIWYKGTLVLAEGDTLDGDIHYELQSDLVQINTDNTIKTYSARQIWSFQVYDPDMMTDRRFFALPYAVESSYKVPMLFELLTEGNVSLLAREKLVTENIPQYSYWSSSRYYTRTRLSNDFFFGFENGRIRRYDGSKRDFFYLIKEKSGDVKKFVSENRLRYSDKYDLIQIINYYNSIK</sequence>
<dbReference type="RefSeq" id="WP_162443108.1">
    <property type="nucleotide sequence ID" value="NZ_CP048222.1"/>
</dbReference>
<reference evidence="2 3" key="1">
    <citation type="submission" date="2020-01" db="EMBL/GenBank/DDBJ databases">
        <authorList>
            <person name="Kim M.K."/>
        </authorList>
    </citation>
    <scope>NUCLEOTIDE SEQUENCE [LARGE SCALE GENOMIC DNA]</scope>
    <source>
        <strain evidence="2 3">172606-1</strain>
    </source>
</reference>
<evidence type="ECO:0000256" key="1">
    <source>
        <dbReference type="SAM" id="SignalP"/>
    </source>
</evidence>
<evidence type="ECO:0000313" key="3">
    <source>
        <dbReference type="Proteomes" id="UP000480178"/>
    </source>
</evidence>
<dbReference type="EMBL" id="CP048222">
    <property type="protein sequence ID" value="QHT67064.1"/>
    <property type="molecule type" value="Genomic_DNA"/>
</dbReference>
<name>A0A6C0GGW2_9BACT</name>
<protein>
    <submittedName>
        <fullName evidence="2">Uncharacterized protein</fullName>
    </submittedName>
</protein>
<accession>A0A6C0GGW2</accession>
<dbReference type="Proteomes" id="UP000480178">
    <property type="component" value="Chromosome"/>
</dbReference>